<evidence type="ECO:0000313" key="3">
    <source>
        <dbReference type="Proteomes" id="UP000477083"/>
    </source>
</evidence>
<keyword evidence="3" id="KW-1185">Reference proteome</keyword>
<dbReference type="Proteomes" id="UP000477083">
    <property type="component" value="Unassembled WGS sequence"/>
</dbReference>
<dbReference type="OrthoDB" id="7271257at2"/>
<sequence length="131" mass="14541">MHELIGVWRLVDITNKDADGNLLPPSYGPQKMGLITFTDQNRMMVVICDGREHLPEGMAGREYTSYAGTYRFDGATLVTAVDCSTPTTPARVGTDQVRPARFEGNRVILTAPPVEIDGIVQYRDLVWEKIA</sequence>
<feature type="domain" description="Lipocalin-like" evidence="1">
    <location>
        <begin position="5"/>
        <end position="130"/>
    </location>
</feature>
<evidence type="ECO:0000313" key="2">
    <source>
        <dbReference type="EMBL" id="MZQ90954.1"/>
    </source>
</evidence>
<gene>
    <name evidence="2" type="ORF">GS660_17820</name>
</gene>
<dbReference type="RefSeq" id="WP_161348338.1">
    <property type="nucleotide sequence ID" value="NZ_BMGW01000013.1"/>
</dbReference>
<dbReference type="AlphaFoldDB" id="A0A6L8VLM0"/>
<accession>A0A6L8VLM0</accession>
<dbReference type="Pfam" id="PF13924">
    <property type="entry name" value="Lipocalin_5"/>
    <property type="match status" value="1"/>
</dbReference>
<comment type="caution">
    <text evidence="2">The sequence shown here is derived from an EMBL/GenBank/DDBJ whole genome shotgun (WGS) entry which is preliminary data.</text>
</comment>
<dbReference type="EMBL" id="WWNR01000013">
    <property type="protein sequence ID" value="MZQ90954.1"/>
    <property type="molecule type" value="Genomic_DNA"/>
</dbReference>
<name>A0A6L8VLM0_9RHOB</name>
<organism evidence="2 3">
    <name type="scientific">Frigidibacter albus</name>
    <dbReference type="NCBI Taxonomy" id="1465486"/>
    <lineage>
        <taxon>Bacteria</taxon>
        <taxon>Pseudomonadati</taxon>
        <taxon>Pseudomonadota</taxon>
        <taxon>Alphaproteobacteria</taxon>
        <taxon>Rhodobacterales</taxon>
        <taxon>Paracoccaceae</taxon>
        <taxon>Frigidibacter</taxon>
    </lineage>
</organism>
<dbReference type="InterPro" id="IPR024311">
    <property type="entry name" value="Lipocalin-like"/>
</dbReference>
<reference evidence="2 3" key="1">
    <citation type="submission" date="2020-01" db="EMBL/GenBank/DDBJ databases">
        <title>Frigidibacter albus SP32T (=CGMCC 1.13995T).</title>
        <authorList>
            <person name="Liao X."/>
        </authorList>
    </citation>
    <scope>NUCLEOTIDE SEQUENCE [LARGE SCALE GENOMIC DNA]</scope>
    <source>
        <strain evidence="2 3">SP32</strain>
    </source>
</reference>
<protein>
    <recommendedName>
        <fullName evidence="1">Lipocalin-like domain-containing protein</fullName>
    </recommendedName>
</protein>
<evidence type="ECO:0000259" key="1">
    <source>
        <dbReference type="Pfam" id="PF13924"/>
    </source>
</evidence>
<proteinExistence type="predicted"/>